<accession>A0A0B5JBR2</accession>
<proteinExistence type="predicted"/>
<evidence type="ECO:0000256" key="1">
    <source>
        <dbReference type="SAM" id="Phobius"/>
    </source>
</evidence>
<sequence length="170" mass="19282">MGVVAAGGMSTTSISHSPTSSIVPLFLFAVVCAWCRAAAFFRLPFFWVSDFFWFFVVSGRLCIARAMTVPLASVPHCLQKIIQSKSFLQSWRSATAKKWGTTRAHTSSRFFCLAACRARVFLSHAKRRCGRQKEGRIRIGHSSFVWPLFFSCTNFFHPLNQRTIFLNKKC</sequence>
<dbReference type="Proteomes" id="UP000202511">
    <property type="component" value="Segment"/>
</dbReference>
<evidence type="ECO:0000313" key="3">
    <source>
        <dbReference type="Proteomes" id="UP000202511"/>
    </source>
</evidence>
<keyword evidence="1" id="KW-0472">Membrane</keyword>
<keyword evidence="1" id="KW-0812">Transmembrane</keyword>
<dbReference type="RefSeq" id="YP_009119242.1">
    <property type="nucleotide sequence ID" value="NC_026440.1"/>
</dbReference>
<keyword evidence="1" id="KW-1133">Transmembrane helix</keyword>
<name>A0A0B5JBR2_9VIRU</name>
<feature type="transmembrane region" description="Helical" evidence="1">
    <location>
        <begin position="21"/>
        <end position="39"/>
    </location>
</feature>
<evidence type="ECO:0000313" key="2">
    <source>
        <dbReference type="EMBL" id="AJF97007.1"/>
    </source>
</evidence>
<reference evidence="2 3" key="1">
    <citation type="journal article" date="2015" name="Parasitol. Res.">
        <title>Viruses in close associations with free-living amoebae.</title>
        <authorList>
            <person name="Scheid P."/>
        </authorList>
    </citation>
    <scope>NUCLEOTIDE SEQUENCE [LARGE SCALE GENOMIC DNA]</scope>
    <source>
        <strain evidence="2">KlaHel</strain>
    </source>
</reference>
<dbReference type="GeneID" id="23461924"/>
<dbReference type="EMBL" id="KP136319">
    <property type="protein sequence ID" value="AJF97007.1"/>
    <property type="molecule type" value="Genomic_DNA"/>
</dbReference>
<dbReference type="KEGG" id="vg:23461924"/>
<feature type="transmembrane region" description="Helical" evidence="1">
    <location>
        <begin position="45"/>
        <end position="63"/>
    </location>
</feature>
<protein>
    <submittedName>
        <fullName evidence="2">Uncharacterized protein</fullName>
    </submittedName>
</protein>
<organism evidence="2 3">
    <name type="scientific">Pandoravirus inopinatum</name>
    <dbReference type="NCBI Taxonomy" id="1605721"/>
    <lineage>
        <taxon>Viruses</taxon>
        <taxon>Pandoravirus</taxon>
    </lineage>
</organism>